<gene>
    <name evidence="2" type="ORF">JK358_03465</name>
</gene>
<comment type="caution">
    <text evidence="2">The sequence shown here is derived from an EMBL/GenBank/DDBJ whole genome shotgun (WGS) entry which is preliminary data.</text>
</comment>
<dbReference type="EMBL" id="JAERRJ010000001">
    <property type="protein sequence ID" value="MBL1073445.1"/>
    <property type="molecule type" value="Genomic_DNA"/>
</dbReference>
<organism evidence="2 3">
    <name type="scientific">Nocardia acididurans</name>
    <dbReference type="NCBI Taxonomy" id="2802282"/>
    <lineage>
        <taxon>Bacteria</taxon>
        <taxon>Bacillati</taxon>
        <taxon>Actinomycetota</taxon>
        <taxon>Actinomycetes</taxon>
        <taxon>Mycobacteriales</taxon>
        <taxon>Nocardiaceae</taxon>
        <taxon>Nocardia</taxon>
    </lineage>
</organism>
<protein>
    <submittedName>
        <fullName evidence="2">Uncharacterized protein</fullName>
    </submittedName>
</protein>
<keyword evidence="3" id="KW-1185">Reference proteome</keyword>
<feature type="region of interest" description="Disordered" evidence="1">
    <location>
        <begin position="34"/>
        <end position="61"/>
    </location>
</feature>
<proteinExistence type="predicted"/>
<sequence>MTERTRIYSFPGGWLETNDYGDGNPGSVYIESRLPVPLESPPQPPVSSQFPNHDSDEQLGA</sequence>
<evidence type="ECO:0000313" key="2">
    <source>
        <dbReference type="EMBL" id="MBL1073445.1"/>
    </source>
</evidence>
<reference evidence="2 3" key="1">
    <citation type="submission" date="2021-01" db="EMBL/GenBank/DDBJ databases">
        <title>WGS of actinomycetes isolated from Thailand.</title>
        <authorList>
            <person name="Thawai C."/>
        </authorList>
    </citation>
    <scope>NUCLEOTIDE SEQUENCE [LARGE SCALE GENOMIC DNA]</scope>
    <source>
        <strain evidence="2 3">LPG 2</strain>
    </source>
</reference>
<evidence type="ECO:0000256" key="1">
    <source>
        <dbReference type="SAM" id="MobiDB-lite"/>
    </source>
</evidence>
<dbReference type="Proteomes" id="UP000602198">
    <property type="component" value="Unassembled WGS sequence"/>
</dbReference>
<evidence type="ECO:0000313" key="3">
    <source>
        <dbReference type="Proteomes" id="UP000602198"/>
    </source>
</evidence>
<name>A0ABS1LZ07_9NOCA</name>
<dbReference type="RefSeq" id="WP_201943396.1">
    <property type="nucleotide sequence ID" value="NZ_JAERRJ010000001.1"/>
</dbReference>
<accession>A0ABS1LZ07</accession>